<dbReference type="GO" id="GO:0019442">
    <property type="term" value="P:L-tryptophan catabolic process to acetyl-CoA"/>
    <property type="evidence" value="ECO:0007669"/>
    <property type="project" value="TreeGrafter"/>
</dbReference>
<dbReference type="EMBL" id="BJVJ01000027">
    <property type="protein sequence ID" value="GEL23993.1"/>
    <property type="molecule type" value="Genomic_DNA"/>
</dbReference>
<proteinExistence type="predicted"/>
<dbReference type="PANTHER" id="PTHR10138">
    <property type="entry name" value="TRYPTOPHAN 2,3-DIOXYGENASE"/>
    <property type="match status" value="1"/>
</dbReference>
<keyword evidence="2" id="KW-1185">Reference proteome</keyword>
<organism evidence="1 2">
    <name type="scientific">Pseudonocardia sulfidoxydans NBRC 16205</name>
    <dbReference type="NCBI Taxonomy" id="1223511"/>
    <lineage>
        <taxon>Bacteria</taxon>
        <taxon>Bacillati</taxon>
        <taxon>Actinomycetota</taxon>
        <taxon>Actinomycetes</taxon>
        <taxon>Pseudonocardiales</taxon>
        <taxon>Pseudonocardiaceae</taxon>
        <taxon>Pseudonocardia</taxon>
    </lineage>
</organism>
<dbReference type="GO" id="GO:0004833">
    <property type="term" value="F:L-tryptophan 2,3-dioxygenase activity"/>
    <property type="evidence" value="ECO:0007669"/>
    <property type="project" value="InterPro"/>
</dbReference>
<dbReference type="OrthoDB" id="4444951at2"/>
<evidence type="ECO:0000313" key="2">
    <source>
        <dbReference type="Proteomes" id="UP000321685"/>
    </source>
</evidence>
<dbReference type="SUPFAM" id="SSF140959">
    <property type="entry name" value="Indolic compounds 2,3-dioxygenase-like"/>
    <property type="match status" value="1"/>
</dbReference>
<evidence type="ECO:0000313" key="1">
    <source>
        <dbReference type="EMBL" id="GEL23993.1"/>
    </source>
</evidence>
<dbReference type="RefSeq" id="WP_147108138.1">
    <property type="nucleotide sequence ID" value="NZ_BJVJ01000027.1"/>
</dbReference>
<reference evidence="1 2" key="1">
    <citation type="submission" date="2019-07" db="EMBL/GenBank/DDBJ databases">
        <title>Whole genome shotgun sequence of Pseudonocardia sulfidoxydans NBRC 16205.</title>
        <authorList>
            <person name="Hosoyama A."/>
            <person name="Uohara A."/>
            <person name="Ohji S."/>
            <person name="Ichikawa N."/>
        </authorList>
    </citation>
    <scope>NUCLEOTIDE SEQUENCE [LARGE SCALE GENOMIC DNA]</scope>
    <source>
        <strain evidence="1 2">NBRC 16205</strain>
    </source>
</reference>
<dbReference type="GO" id="GO:0019441">
    <property type="term" value="P:L-tryptophan catabolic process to kynurenine"/>
    <property type="evidence" value="ECO:0007669"/>
    <property type="project" value="InterPro"/>
</dbReference>
<dbReference type="PANTHER" id="PTHR10138:SF0">
    <property type="entry name" value="TRYPTOPHAN 2,3-DIOXYGENASE"/>
    <property type="match status" value="1"/>
</dbReference>
<sequence>MEPTTSGDPAPAPHGGVPMIPLIPRGAALDAPAIAAAVAARARRSGSHALPVAMLVRLGELRRRHGAGHPFLDAYLGCVLARHEGRFHNRTYLALPLLERVQAAAGLGPDRFAALLLADVVRFERRAAGPDLPDPATRRKRIRHALRFVAASHDPPVTADDEVDAVPLPALPTDELATWFALSVQRVSARHDEYFFIRALQAHEMVFTTLADEMVAATAALRAGRADEAVAHLERAERVFARAAMLFRLVATLRVDAFLDFREHTEGASAIQSEQYKRFEAACARPGSARLNSAAFANVPRVRAAVEAGEDTLSAARLEAVPDTALGATERRALDRVLGRLESAHQRWKAAHHGLAVRMLGDAPGSGYTAGVPYLHACLSNRLFGDLAAS</sequence>
<dbReference type="Gene3D" id="1.20.58.480">
    <property type="match status" value="1"/>
</dbReference>
<dbReference type="InterPro" id="IPR004981">
    <property type="entry name" value="Trp_2_3_dOase"/>
</dbReference>
<name>A0A511DI42_9PSEU</name>
<dbReference type="GO" id="GO:0046872">
    <property type="term" value="F:metal ion binding"/>
    <property type="evidence" value="ECO:0007669"/>
    <property type="project" value="InterPro"/>
</dbReference>
<dbReference type="AlphaFoldDB" id="A0A511DI42"/>
<evidence type="ECO:0008006" key="3">
    <source>
        <dbReference type="Google" id="ProtNLM"/>
    </source>
</evidence>
<dbReference type="GO" id="GO:0020037">
    <property type="term" value="F:heme binding"/>
    <property type="evidence" value="ECO:0007669"/>
    <property type="project" value="InterPro"/>
</dbReference>
<dbReference type="Pfam" id="PF03301">
    <property type="entry name" value="Trp_dioxygenase"/>
    <property type="match status" value="1"/>
</dbReference>
<dbReference type="Proteomes" id="UP000321685">
    <property type="component" value="Unassembled WGS sequence"/>
</dbReference>
<accession>A0A511DI42</accession>
<comment type="caution">
    <text evidence="1">The sequence shown here is derived from an EMBL/GenBank/DDBJ whole genome shotgun (WGS) entry which is preliminary data.</text>
</comment>
<protein>
    <recommendedName>
        <fullName evidence="3">Tryptophan 2,3-dioxygenase</fullName>
    </recommendedName>
</protein>
<gene>
    <name evidence="1" type="ORF">PSU4_29470</name>
</gene>
<dbReference type="InterPro" id="IPR037217">
    <property type="entry name" value="Trp/Indoleamine_2_3_dOase-like"/>
</dbReference>